<feature type="transmembrane region" description="Helical" evidence="1">
    <location>
        <begin position="544"/>
        <end position="562"/>
    </location>
</feature>
<reference evidence="2" key="1">
    <citation type="journal article" date="2021" name="J Fungi (Basel)">
        <title>Virulence traits and population genomics of the black yeast Aureobasidium melanogenum.</title>
        <authorList>
            <person name="Cernosa A."/>
            <person name="Sun X."/>
            <person name="Gostincar C."/>
            <person name="Fang C."/>
            <person name="Gunde-Cimerman N."/>
            <person name="Song Z."/>
        </authorList>
    </citation>
    <scope>NUCLEOTIDE SEQUENCE</scope>
    <source>
        <strain evidence="2">EXF-9911</strain>
    </source>
</reference>
<reference evidence="2" key="2">
    <citation type="submission" date="2021-08" db="EMBL/GenBank/DDBJ databases">
        <authorList>
            <person name="Gostincar C."/>
            <person name="Sun X."/>
            <person name="Song Z."/>
            <person name="Gunde-Cimerman N."/>
        </authorList>
    </citation>
    <scope>NUCLEOTIDE SEQUENCE</scope>
    <source>
        <strain evidence="2">EXF-9911</strain>
    </source>
</reference>
<dbReference type="Proteomes" id="UP000779574">
    <property type="component" value="Unassembled WGS sequence"/>
</dbReference>
<accession>A0A9P8JFC6</accession>
<comment type="caution">
    <text evidence="2">The sequence shown here is derived from an EMBL/GenBank/DDBJ whole genome shotgun (WGS) entry which is preliminary data.</text>
</comment>
<keyword evidence="1" id="KW-0472">Membrane</keyword>
<evidence type="ECO:0000313" key="3">
    <source>
        <dbReference type="Proteomes" id="UP000779574"/>
    </source>
</evidence>
<evidence type="ECO:0000256" key="1">
    <source>
        <dbReference type="SAM" id="Phobius"/>
    </source>
</evidence>
<feature type="transmembrane region" description="Helical" evidence="1">
    <location>
        <begin position="479"/>
        <end position="503"/>
    </location>
</feature>
<dbReference type="AlphaFoldDB" id="A0A9P8JFC6"/>
<proteinExistence type="predicted"/>
<protein>
    <submittedName>
        <fullName evidence="2">Alpha-amylase</fullName>
    </submittedName>
</protein>
<name>A0A9P8JFC6_AURME</name>
<feature type="non-terminal residue" evidence="2">
    <location>
        <position position="576"/>
    </location>
</feature>
<gene>
    <name evidence="2" type="ORF">KCU76_g102</name>
</gene>
<organism evidence="2 3">
    <name type="scientific">Aureobasidium melanogenum</name>
    <name type="common">Aureobasidium pullulans var. melanogenum</name>
    <dbReference type="NCBI Taxonomy" id="46634"/>
    <lineage>
        <taxon>Eukaryota</taxon>
        <taxon>Fungi</taxon>
        <taxon>Dikarya</taxon>
        <taxon>Ascomycota</taxon>
        <taxon>Pezizomycotina</taxon>
        <taxon>Dothideomycetes</taxon>
        <taxon>Dothideomycetidae</taxon>
        <taxon>Dothideales</taxon>
        <taxon>Saccotheciaceae</taxon>
        <taxon>Aureobasidium</taxon>
    </lineage>
</organism>
<dbReference type="EMBL" id="JAHFXF010000001">
    <property type="protein sequence ID" value="KAG9701318.1"/>
    <property type="molecule type" value="Genomic_DNA"/>
</dbReference>
<sequence>MSNGSDHTSRPLLIEALLGWPSTSERTTMRFVGAAALPHDRQIPSPHDSPALTSVSSLPSAMDQHDRPLRYDPVSRQVTVIGHLRRARFVMNRDLQVRVLIIFLFAKHDVCQLSCTRGLRSEGTLRCSSSVSDVKIVLYSFLSSFSSLSPFCLPASFNTATRALEQTIAFFVNGDLSLLPAQQIRPHLSLVLRSNMHLDLSRPSVAHHNRASILSVVCSSSHPSNTVGVVPVVVELAVCEELACENQIGEFVAAGRWFRVVSLHAVEVTVEDAGVTVAAEKDQGVGERLEEAFDGGLDGLAGLGDNAYHGVDRHVLDQSIIEHLSQIRALLLADIREVVQEWAVVQRELPLHLVDPVDQILLVASPEFADIEQIVTESLQANLLDNPFTPVGNIFANLWMRVVQVRKHEEISITSLVVHRLTPALTLSLNLENRILARSSIIIRTTKMIPMVLLFRVFIASAIEVETQPCSNLLALGDLLVAVVGVYFNNVAFLFFVGGGFVVEYCVPVEADACVFGGGGEGEEFVFGAPFCGYAALLIKFAEIVQVVHIVAVALCGMSLALQPGGSQMLEMPMCL</sequence>
<keyword evidence="1" id="KW-1133">Transmembrane helix</keyword>
<keyword evidence="1" id="KW-0812">Transmembrane</keyword>
<evidence type="ECO:0000313" key="2">
    <source>
        <dbReference type="EMBL" id="KAG9701318.1"/>
    </source>
</evidence>